<sequence length="419" mass="44511">MDALTRRRFLRASGVVGAAALATGGAVMGLAELLGTATNDQPAWTRQKVSRLVLVTLYGGNDGLNTVIPYADPAYHSARPELAYPPEQVLHLDASLGLNPAMRRMKQAWDNKRLAIVLGVEYPSPNRSHFRSMDIWQSATPTKPATTGWIGRWLDGTKASREVAVSFEPVLPPVLAGQARVGSCISYQGFSLPTWIDAATVSALGRPQAGEPEMQARAANSYADLVTMEHVIGGADKPAGSVSTDDGVSGPATGTGGDSEIAGQLELVARCVEVGVPTRVYSVSLGGFDLHADERDAHQYLLGQLDSALGSFLDRMARTEAGRQVVVVVYSEFGRRVRANASDGTDHGTAAPILVAGARVAGGFYGEQPSLTDLDDGDLKASTDFRDVYGTVLATVLRADPERYLDGFRPHLLPLFPPG</sequence>
<proteinExistence type="predicted"/>
<comment type="caution">
    <text evidence="2">The sequence shown here is derived from an EMBL/GenBank/DDBJ whole genome shotgun (WGS) entry which is preliminary data.</text>
</comment>
<dbReference type="PANTHER" id="PTHR43737">
    <property type="entry name" value="BLL7424 PROTEIN"/>
    <property type="match status" value="1"/>
</dbReference>
<dbReference type="Pfam" id="PF07394">
    <property type="entry name" value="DUF1501"/>
    <property type="match status" value="1"/>
</dbReference>
<feature type="region of interest" description="Disordered" evidence="1">
    <location>
        <begin position="236"/>
        <end position="257"/>
    </location>
</feature>
<evidence type="ECO:0000313" key="3">
    <source>
        <dbReference type="Proteomes" id="UP001501570"/>
    </source>
</evidence>
<dbReference type="InterPro" id="IPR006311">
    <property type="entry name" value="TAT_signal"/>
</dbReference>
<dbReference type="Proteomes" id="UP001501570">
    <property type="component" value="Unassembled WGS sequence"/>
</dbReference>
<protein>
    <submittedName>
        <fullName evidence="2">DUF1501 domain-containing protein</fullName>
    </submittedName>
</protein>
<name>A0ABP9RSJ6_9ACTN</name>
<reference evidence="3" key="1">
    <citation type="journal article" date="2019" name="Int. J. Syst. Evol. Microbiol.">
        <title>The Global Catalogue of Microorganisms (GCM) 10K type strain sequencing project: providing services to taxonomists for standard genome sequencing and annotation.</title>
        <authorList>
            <consortium name="The Broad Institute Genomics Platform"/>
            <consortium name="The Broad Institute Genome Sequencing Center for Infectious Disease"/>
            <person name="Wu L."/>
            <person name="Ma J."/>
        </authorList>
    </citation>
    <scope>NUCLEOTIDE SEQUENCE [LARGE SCALE GENOMIC DNA]</scope>
    <source>
        <strain evidence="3">JCM 18304</strain>
    </source>
</reference>
<dbReference type="InterPro" id="IPR010869">
    <property type="entry name" value="DUF1501"/>
</dbReference>
<accession>A0ABP9RSJ6</accession>
<dbReference type="RefSeq" id="WP_345629659.1">
    <property type="nucleotide sequence ID" value="NZ_BAABJQ010000007.1"/>
</dbReference>
<evidence type="ECO:0000256" key="1">
    <source>
        <dbReference type="SAM" id="MobiDB-lite"/>
    </source>
</evidence>
<organism evidence="2 3">
    <name type="scientific">Rugosimonospora acidiphila</name>
    <dbReference type="NCBI Taxonomy" id="556531"/>
    <lineage>
        <taxon>Bacteria</taxon>
        <taxon>Bacillati</taxon>
        <taxon>Actinomycetota</taxon>
        <taxon>Actinomycetes</taxon>
        <taxon>Micromonosporales</taxon>
        <taxon>Micromonosporaceae</taxon>
        <taxon>Rugosimonospora</taxon>
    </lineage>
</organism>
<dbReference type="EMBL" id="BAABJQ010000007">
    <property type="protein sequence ID" value="GAA5185103.1"/>
    <property type="molecule type" value="Genomic_DNA"/>
</dbReference>
<gene>
    <name evidence="2" type="ORF">GCM10023322_28090</name>
</gene>
<dbReference type="PROSITE" id="PS51318">
    <property type="entry name" value="TAT"/>
    <property type="match status" value="1"/>
</dbReference>
<keyword evidence="3" id="KW-1185">Reference proteome</keyword>
<evidence type="ECO:0000313" key="2">
    <source>
        <dbReference type="EMBL" id="GAA5185103.1"/>
    </source>
</evidence>
<dbReference type="PANTHER" id="PTHR43737:SF1">
    <property type="entry name" value="DUF1501 DOMAIN-CONTAINING PROTEIN"/>
    <property type="match status" value="1"/>
</dbReference>